<dbReference type="AlphaFoldDB" id="A0A6J3HDD8"/>
<dbReference type="Proteomes" id="UP000504640">
    <property type="component" value="Unplaced"/>
</dbReference>
<proteinExistence type="predicted"/>
<dbReference type="Pfam" id="PF21013">
    <property type="entry name" value="LOC400499"/>
    <property type="match status" value="1"/>
</dbReference>
<reference evidence="2" key="1">
    <citation type="submission" date="2025-08" db="UniProtKB">
        <authorList>
            <consortium name="RefSeq"/>
        </authorList>
    </citation>
    <scope>IDENTIFICATION</scope>
    <source>
        <tissue evidence="2">Blood</tissue>
    </source>
</reference>
<accession>A0A6J3HDD8</accession>
<gene>
    <name evidence="2" type="primary">LOC116546342</name>
</gene>
<protein>
    <submittedName>
        <fullName evidence="2">Uncharacterized protein LOC116546342</fullName>
    </submittedName>
</protein>
<evidence type="ECO:0000313" key="2">
    <source>
        <dbReference type="RefSeq" id="XP_032128528.1"/>
    </source>
</evidence>
<organism evidence="1 2">
    <name type="scientific">Sapajus apella</name>
    <name type="common">Brown-capped capuchin</name>
    <name type="synonym">Cebus apella</name>
    <dbReference type="NCBI Taxonomy" id="9515"/>
    <lineage>
        <taxon>Eukaryota</taxon>
        <taxon>Metazoa</taxon>
        <taxon>Chordata</taxon>
        <taxon>Craniata</taxon>
        <taxon>Vertebrata</taxon>
        <taxon>Euteleostomi</taxon>
        <taxon>Mammalia</taxon>
        <taxon>Eutheria</taxon>
        <taxon>Euarchontoglires</taxon>
        <taxon>Primates</taxon>
        <taxon>Haplorrhini</taxon>
        <taxon>Platyrrhini</taxon>
        <taxon>Cebidae</taxon>
        <taxon>Cebinae</taxon>
        <taxon>Sapajus</taxon>
    </lineage>
</organism>
<dbReference type="InterPro" id="IPR048484">
    <property type="entry name" value="LOC400499-like"/>
</dbReference>
<keyword evidence="1" id="KW-1185">Reference proteome</keyword>
<sequence length="95" mass="10398">MEGCLAEEGSVLLIDPHSSGKATSALCSTSQKLQTESGSDSTYRLELGHELHCTQMPAFSHKVVQQMLSWAEAMFSRALKRLCKPLLDLYGLAAR</sequence>
<dbReference type="RefSeq" id="XP_032128528.1">
    <property type="nucleotide sequence ID" value="XM_032272637.1"/>
</dbReference>
<dbReference type="GeneID" id="116546342"/>
<name>A0A6J3HDD8_SAPAP</name>
<evidence type="ECO:0000313" key="1">
    <source>
        <dbReference type="Proteomes" id="UP000504640"/>
    </source>
</evidence>